<feature type="non-terminal residue" evidence="3">
    <location>
        <position position="1"/>
    </location>
</feature>
<reference evidence="3" key="1">
    <citation type="submission" date="2018-05" db="EMBL/GenBank/DDBJ databases">
        <title>Draft genome of Mucuna pruriens seed.</title>
        <authorList>
            <person name="Nnadi N.E."/>
            <person name="Vos R."/>
            <person name="Hasami M.H."/>
            <person name="Devisetty U.K."/>
            <person name="Aguiy J.C."/>
        </authorList>
    </citation>
    <scope>NUCLEOTIDE SEQUENCE [LARGE SCALE GENOMIC DNA]</scope>
    <source>
        <strain evidence="3">JCA_2017</strain>
    </source>
</reference>
<organism evidence="3 4">
    <name type="scientific">Mucuna pruriens</name>
    <name type="common">Velvet bean</name>
    <name type="synonym">Dolichos pruriens</name>
    <dbReference type="NCBI Taxonomy" id="157652"/>
    <lineage>
        <taxon>Eukaryota</taxon>
        <taxon>Viridiplantae</taxon>
        <taxon>Streptophyta</taxon>
        <taxon>Embryophyta</taxon>
        <taxon>Tracheophyta</taxon>
        <taxon>Spermatophyta</taxon>
        <taxon>Magnoliopsida</taxon>
        <taxon>eudicotyledons</taxon>
        <taxon>Gunneridae</taxon>
        <taxon>Pentapetalae</taxon>
        <taxon>rosids</taxon>
        <taxon>fabids</taxon>
        <taxon>Fabales</taxon>
        <taxon>Fabaceae</taxon>
        <taxon>Papilionoideae</taxon>
        <taxon>50 kb inversion clade</taxon>
        <taxon>NPAAA clade</taxon>
        <taxon>indigoferoid/millettioid clade</taxon>
        <taxon>Phaseoleae</taxon>
        <taxon>Mucuna</taxon>
    </lineage>
</organism>
<protein>
    <submittedName>
        <fullName evidence="3">Uncharacterized protein</fullName>
    </submittedName>
</protein>
<dbReference type="AlphaFoldDB" id="A0A371IE36"/>
<dbReference type="Pfam" id="PF22936">
    <property type="entry name" value="Pol_BBD"/>
    <property type="match status" value="1"/>
</dbReference>
<evidence type="ECO:0000313" key="4">
    <source>
        <dbReference type="Proteomes" id="UP000257109"/>
    </source>
</evidence>
<dbReference type="Pfam" id="PF13976">
    <property type="entry name" value="gag_pre-integrs"/>
    <property type="match status" value="1"/>
</dbReference>
<dbReference type="Proteomes" id="UP000257109">
    <property type="component" value="Unassembled WGS sequence"/>
</dbReference>
<dbReference type="EMBL" id="QJKJ01000303">
    <property type="protein sequence ID" value="RDY13278.1"/>
    <property type="molecule type" value="Genomic_DNA"/>
</dbReference>
<keyword evidence="4" id="KW-1185">Reference proteome</keyword>
<gene>
    <name evidence="3" type="ORF">CR513_01831</name>
</gene>
<accession>A0A371IE36</accession>
<dbReference type="InterPro" id="IPR054722">
    <property type="entry name" value="PolX-like_BBD"/>
</dbReference>
<dbReference type="InterPro" id="IPR025724">
    <property type="entry name" value="GAG-pre-integrase_dom"/>
</dbReference>
<comment type="caution">
    <text evidence="3">The sequence shown here is derived from an EMBL/GenBank/DDBJ whole genome shotgun (WGS) entry which is preliminary data.</text>
</comment>
<dbReference type="OrthoDB" id="1436954at2759"/>
<proteinExistence type="predicted"/>
<name>A0A371IE36_MUCPR</name>
<sequence length="207" mass="23737">MVQKGNTLVTTFLGVVPISVHSWIIDSGETNHMIGCSKMFSSYNPCASNKKVKIADGSLSTIARIEIIKLTSLITLHNVLHELTIKRMIVSAKERDRLYYFDDGPDLSKQCPNIFLNSTFVSQDNDIMLGHPSFQYLKYLFPNLFINKSPFSLQCEICQFANHHTPFPSHPYKSTVPYKTSNIFGKKWFVTFINDHTRLSWVNERKI</sequence>
<feature type="domain" description="GAG-pre-integrase" evidence="1">
    <location>
        <begin position="129"/>
        <end position="163"/>
    </location>
</feature>
<feature type="domain" description="Retrovirus-related Pol polyprotein from transposon TNT 1-94-like beta-barrel" evidence="2">
    <location>
        <begin position="23"/>
        <end position="93"/>
    </location>
</feature>
<evidence type="ECO:0000313" key="3">
    <source>
        <dbReference type="EMBL" id="RDY13278.1"/>
    </source>
</evidence>
<evidence type="ECO:0000259" key="1">
    <source>
        <dbReference type="Pfam" id="PF13976"/>
    </source>
</evidence>
<evidence type="ECO:0000259" key="2">
    <source>
        <dbReference type="Pfam" id="PF22936"/>
    </source>
</evidence>